<dbReference type="AlphaFoldDB" id="X1ARP3"/>
<evidence type="ECO:0000313" key="1">
    <source>
        <dbReference type="EMBL" id="GAG85395.1"/>
    </source>
</evidence>
<sequence>REVSREEAEKDILGLFSQGQTLYYSDITEQLGLDLQLVVEICNELQSKREIEVVDDTLQRR</sequence>
<dbReference type="EMBL" id="BART01016723">
    <property type="protein sequence ID" value="GAG85395.1"/>
    <property type="molecule type" value="Genomic_DNA"/>
</dbReference>
<gene>
    <name evidence="1" type="ORF">S01H4_32082</name>
</gene>
<accession>X1ARP3</accession>
<name>X1ARP3_9ZZZZ</name>
<protein>
    <submittedName>
        <fullName evidence="1">Uncharacterized protein</fullName>
    </submittedName>
</protein>
<proteinExistence type="predicted"/>
<comment type="caution">
    <text evidence="1">The sequence shown here is derived from an EMBL/GenBank/DDBJ whole genome shotgun (WGS) entry which is preliminary data.</text>
</comment>
<reference evidence="1" key="1">
    <citation type="journal article" date="2014" name="Front. Microbiol.">
        <title>High frequency of phylogenetically diverse reductive dehalogenase-homologous genes in deep subseafloor sedimentary metagenomes.</title>
        <authorList>
            <person name="Kawai M."/>
            <person name="Futagami T."/>
            <person name="Toyoda A."/>
            <person name="Takaki Y."/>
            <person name="Nishi S."/>
            <person name="Hori S."/>
            <person name="Arai W."/>
            <person name="Tsubouchi T."/>
            <person name="Morono Y."/>
            <person name="Uchiyama I."/>
            <person name="Ito T."/>
            <person name="Fujiyama A."/>
            <person name="Inagaki F."/>
            <person name="Takami H."/>
        </authorList>
    </citation>
    <scope>NUCLEOTIDE SEQUENCE</scope>
    <source>
        <strain evidence="1">Expedition CK06-06</strain>
    </source>
</reference>
<feature type="non-terminal residue" evidence="1">
    <location>
        <position position="1"/>
    </location>
</feature>
<organism evidence="1">
    <name type="scientific">marine sediment metagenome</name>
    <dbReference type="NCBI Taxonomy" id="412755"/>
    <lineage>
        <taxon>unclassified sequences</taxon>
        <taxon>metagenomes</taxon>
        <taxon>ecological metagenomes</taxon>
    </lineage>
</organism>